<dbReference type="Gene3D" id="3.40.462.20">
    <property type="match status" value="1"/>
</dbReference>
<dbReference type="PANTHER" id="PTHR42973">
    <property type="entry name" value="BINDING OXIDOREDUCTASE, PUTATIVE (AFU_ORTHOLOGUE AFUA_1G17690)-RELATED"/>
    <property type="match status" value="1"/>
</dbReference>
<keyword evidence="4" id="KW-0274">FAD</keyword>
<evidence type="ECO:0000256" key="1">
    <source>
        <dbReference type="ARBA" id="ARBA00001974"/>
    </source>
</evidence>
<dbReference type="EMBL" id="CP059662">
    <property type="protein sequence ID" value="QRW20181.1"/>
    <property type="molecule type" value="Genomic_DNA"/>
</dbReference>
<dbReference type="PANTHER" id="PTHR42973:SF39">
    <property type="entry name" value="FAD-BINDING PCMH-TYPE DOMAIN-CONTAINING PROTEIN"/>
    <property type="match status" value="1"/>
</dbReference>
<dbReference type="InterPro" id="IPR006093">
    <property type="entry name" value="Oxy_OxRdtase_FAD_BS"/>
</dbReference>
<evidence type="ECO:0000256" key="2">
    <source>
        <dbReference type="ARBA" id="ARBA00005466"/>
    </source>
</evidence>
<dbReference type="GO" id="GO:0016491">
    <property type="term" value="F:oxidoreductase activity"/>
    <property type="evidence" value="ECO:0007669"/>
    <property type="project" value="UniProtKB-KW"/>
</dbReference>
<dbReference type="InterPro" id="IPR016166">
    <property type="entry name" value="FAD-bd_PCMH"/>
</dbReference>
<evidence type="ECO:0000313" key="9">
    <source>
        <dbReference type="Proteomes" id="UP000650533"/>
    </source>
</evidence>
<dbReference type="Pfam" id="PF01565">
    <property type="entry name" value="FAD_binding_4"/>
    <property type="match status" value="1"/>
</dbReference>
<dbReference type="InterPro" id="IPR050416">
    <property type="entry name" value="FAD-linked_Oxidoreductase"/>
</dbReference>
<gene>
    <name evidence="8" type="ORF">RhiXN_09156</name>
</gene>
<feature type="domain" description="FAD-binding PCMH-type" evidence="7">
    <location>
        <begin position="56"/>
        <end position="223"/>
    </location>
</feature>
<dbReference type="KEGG" id="rsx:RhiXN_09156"/>
<dbReference type="PROSITE" id="PS00862">
    <property type="entry name" value="OX2_COVAL_FAD"/>
    <property type="match status" value="1"/>
</dbReference>
<reference evidence="8" key="1">
    <citation type="submission" date="2020-05" db="EMBL/GenBank/DDBJ databases">
        <title>Evolutionary and genomic comparisons of hybrid uninucleate and nonhybrid Rhizoctonia fungi.</title>
        <authorList>
            <person name="Li C."/>
            <person name="Chen X."/>
        </authorList>
    </citation>
    <scope>NUCLEOTIDE SEQUENCE</scope>
    <source>
        <strain evidence="8">AG-1 IA</strain>
    </source>
</reference>
<evidence type="ECO:0000256" key="6">
    <source>
        <dbReference type="SAM" id="SignalP"/>
    </source>
</evidence>
<sequence length="342" mass="36604">MFGNIHVPLLLLGFSHVALASTEDLLACLSGAQNLTVVSPDSPSYNTDRLTFNRRFAYRPAAIVYSTGVQDVQVAVQCGASSGTPVVARSGGHSYAAYGTGGQDASLVIDLSRMASLTLNNLTGEATAQTGIKLGPLAQGLWDQGRRALPHGICPYVSYDTTEHDTFETIVYILSRVRAEVVLANGTVATAAFDRNPDLYWALRGAGPSFGIVTAWTYATLPAPNSIGYILTLKPAAGDKTPIIDAFNHFQTFARNALPTWGIVLAVVPDGPNKLAFEISGNFMAQRIHMDRALANTAGSLSTVSPEPLITFMPSHSWSKNPFLILARYGSTICTLKEQRVI</sequence>
<dbReference type="Gene3D" id="3.30.465.10">
    <property type="match status" value="2"/>
</dbReference>
<dbReference type="InterPro" id="IPR036318">
    <property type="entry name" value="FAD-bd_PCMH-like_sf"/>
</dbReference>
<dbReference type="RefSeq" id="XP_043180418.1">
    <property type="nucleotide sequence ID" value="XM_043328972.1"/>
</dbReference>
<keyword evidence="5" id="KW-0560">Oxidoreductase</keyword>
<keyword evidence="3" id="KW-0285">Flavoprotein</keyword>
<evidence type="ECO:0000256" key="4">
    <source>
        <dbReference type="ARBA" id="ARBA00022827"/>
    </source>
</evidence>
<evidence type="ECO:0000259" key="7">
    <source>
        <dbReference type="PROSITE" id="PS51387"/>
    </source>
</evidence>
<proteinExistence type="inferred from homology"/>
<keyword evidence="6" id="KW-0732">Signal</keyword>
<dbReference type="InterPro" id="IPR016169">
    <property type="entry name" value="FAD-bd_PCMH_sub2"/>
</dbReference>
<feature type="chain" id="PRO_5034288132" evidence="6">
    <location>
        <begin position="21"/>
        <end position="342"/>
    </location>
</feature>
<name>A0A8H8NXJ1_9AGAM</name>
<evidence type="ECO:0000313" key="8">
    <source>
        <dbReference type="EMBL" id="QRW20181.1"/>
    </source>
</evidence>
<comment type="similarity">
    <text evidence="2">Belongs to the oxygen-dependent FAD-linked oxidoreductase family.</text>
</comment>
<dbReference type="GeneID" id="67031435"/>
<protein>
    <submittedName>
        <fullName evidence="8">FAD-binding domain protein</fullName>
    </submittedName>
</protein>
<evidence type="ECO:0000256" key="3">
    <source>
        <dbReference type="ARBA" id="ARBA00022630"/>
    </source>
</evidence>
<organism evidence="8 9">
    <name type="scientific">Rhizoctonia solani</name>
    <dbReference type="NCBI Taxonomy" id="456999"/>
    <lineage>
        <taxon>Eukaryota</taxon>
        <taxon>Fungi</taxon>
        <taxon>Dikarya</taxon>
        <taxon>Basidiomycota</taxon>
        <taxon>Agaricomycotina</taxon>
        <taxon>Agaricomycetes</taxon>
        <taxon>Cantharellales</taxon>
        <taxon>Ceratobasidiaceae</taxon>
        <taxon>Rhizoctonia</taxon>
    </lineage>
</organism>
<comment type="cofactor">
    <cofactor evidence="1">
        <name>FAD</name>
        <dbReference type="ChEBI" id="CHEBI:57692"/>
    </cofactor>
</comment>
<evidence type="ECO:0000256" key="5">
    <source>
        <dbReference type="ARBA" id="ARBA00023002"/>
    </source>
</evidence>
<dbReference type="Proteomes" id="UP000650533">
    <property type="component" value="Chromosome 5"/>
</dbReference>
<dbReference type="PROSITE" id="PS51387">
    <property type="entry name" value="FAD_PCMH"/>
    <property type="match status" value="1"/>
</dbReference>
<feature type="signal peptide" evidence="6">
    <location>
        <begin position="1"/>
        <end position="20"/>
    </location>
</feature>
<dbReference type="SUPFAM" id="SSF56176">
    <property type="entry name" value="FAD-binding/transporter-associated domain-like"/>
    <property type="match status" value="1"/>
</dbReference>
<dbReference type="AlphaFoldDB" id="A0A8H8NXJ1"/>
<accession>A0A8H8NXJ1</accession>
<dbReference type="InterPro" id="IPR006094">
    <property type="entry name" value="Oxid_FAD_bind_N"/>
</dbReference>
<dbReference type="GO" id="GO:0071949">
    <property type="term" value="F:FAD binding"/>
    <property type="evidence" value="ECO:0007669"/>
    <property type="project" value="InterPro"/>
</dbReference>